<comment type="subcellular location">
    <subcellularLocation>
        <location evidence="1">Cell membrane</location>
        <topology evidence="1">Multi-pass membrane protein</topology>
    </subcellularLocation>
</comment>
<keyword evidence="13" id="KW-1185">Reference proteome</keyword>
<evidence type="ECO:0000256" key="10">
    <source>
        <dbReference type="SAM" id="Phobius"/>
    </source>
</evidence>
<feature type="transmembrane region" description="Helical" evidence="10">
    <location>
        <begin position="2951"/>
        <end position="2971"/>
    </location>
</feature>
<dbReference type="InterPro" id="IPR004117">
    <property type="entry name" value="7tm6_olfct_rcpt"/>
</dbReference>
<keyword evidence="7 10" id="KW-0472">Membrane</keyword>
<feature type="transmembrane region" description="Helical" evidence="10">
    <location>
        <begin position="1524"/>
        <end position="1550"/>
    </location>
</feature>
<feature type="transmembrane region" description="Helical" evidence="10">
    <location>
        <begin position="1474"/>
        <end position="1493"/>
    </location>
</feature>
<feature type="transmembrane region" description="Helical" evidence="10">
    <location>
        <begin position="1917"/>
        <end position="1934"/>
    </location>
</feature>
<feature type="transmembrane region" description="Helical" evidence="10">
    <location>
        <begin position="2495"/>
        <end position="2514"/>
    </location>
</feature>
<feature type="transmembrane region" description="Helical" evidence="10">
    <location>
        <begin position="422"/>
        <end position="440"/>
    </location>
</feature>
<accession>A0A836JAE7</accession>
<evidence type="ECO:0000256" key="11">
    <source>
        <dbReference type="SAM" id="SignalP"/>
    </source>
</evidence>
<feature type="transmembrane region" description="Helical" evidence="10">
    <location>
        <begin position="2399"/>
        <end position="2416"/>
    </location>
</feature>
<protein>
    <submittedName>
        <fullName evidence="12">OR1 protein</fullName>
    </submittedName>
</protein>
<feature type="transmembrane region" description="Helical" evidence="10">
    <location>
        <begin position="2259"/>
        <end position="2279"/>
    </location>
</feature>
<feature type="transmembrane region" description="Helical" evidence="10">
    <location>
        <begin position="278"/>
        <end position="297"/>
    </location>
</feature>
<feature type="transmembrane region" description="Helical" evidence="10">
    <location>
        <begin position="1797"/>
        <end position="1817"/>
    </location>
</feature>
<feature type="transmembrane region" description="Helical" evidence="10">
    <location>
        <begin position="2142"/>
        <end position="2162"/>
    </location>
</feature>
<feature type="transmembrane region" description="Helical" evidence="10">
    <location>
        <begin position="1712"/>
        <end position="1729"/>
    </location>
</feature>
<feature type="transmembrane region" description="Helical" evidence="10">
    <location>
        <begin position="969"/>
        <end position="990"/>
    </location>
</feature>
<feature type="transmembrane region" description="Helical" evidence="10">
    <location>
        <begin position="2534"/>
        <end position="2555"/>
    </location>
</feature>
<keyword evidence="5" id="KW-0552">Olfaction</keyword>
<feature type="transmembrane region" description="Helical" evidence="10">
    <location>
        <begin position="2083"/>
        <end position="2102"/>
    </location>
</feature>
<dbReference type="PANTHER" id="PTHR21137">
    <property type="entry name" value="ODORANT RECEPTOR"/>
    <property type="match status" value="1"/>
</dbReference>
<dbReference type="GO" id="GO:0005886">
    <property type="term" value="C:plasma membrane"/>
    <property type="evidence" value="ECO:0007669"/>
    <property type="project" value="UniProtKB-SubCell"/>
</dbReference>
<feature type="transmembrane region" description="Helical" evidence="10">
    <location>
        <begin position="3031"/>
        <end position="3053"/>
    </location>
</feature>
<dbReference type="Proteomes" id="UP000668214">
    <property type="component" value="Unassembled WGS sequence"/>
</dbReference>
<feature type="transmembrane region" description="Helical" evidence="10">
    <location>
        <begin position="930"/>
        <end position="949"/>
    </location>
</feature>
<evidence type="ECO:0000313" key="12">
    <source>
        <dbReference type="EMBL" id="KAG5313083.1"/>
    </source>
</evidence>
<feature type="transmembrane region" description="Helical" evidence="10">
    <location>
        <begin position="1040"/>
        <end position="1061"/>
    </location>
</feature>
<feature type="transmembrane region" description="Helical" evidence="10">
    <location>
        <begin position="2620"/>
        <end position="2638"/>
    </location>
</feature>
<feature type="signal peptide" evidence="11">
    <location>
        <begin position="1"/>
        <end position="23"/>
    </location>
</feature>
<reference evidence="12" key="1">
    <citation type="submission" date="2020-02" db="EMBL/GenBank/DDBJ databases">
        <title>Relaxed selection underlies rapid genomic changes in the transitions from sociality to social parasitism in ants.</title>
        <authorList>
            <person name="Bi X."/>
        </authorList>
    </citation>
    <scope>NUCLEOTIDE SEQUENCE</scope>
    <source>
        <strain evidence="12">BGI-DK2014c</strain>
        <tissue evidence="12">Whole body</tissue>
    </source>
</reference>
<keyword evidence="11" id="KW-0732">Signal</keyword>
<dbReference type="GO" id="GO:0007165">
    <property type="term" value="P:signal transduction"/>
    <property type="evidence" value="ECO:0007669"/>
    <property type="project" value="UniProtKB-KW"/>
</dbReference>
<feature type="transmembrane region" description="Helical" evidence="10">
    <location>
        <begin position="384"/>
        <end position="402"/>
    </location>
</feature>
<feature type="transmembrane region" description="Helical" evidence="10">
    <location>
        <begin position="2050"/>
        <end position="2071"/>
    </location>
</feature>
<feature type="transmembrane region" description="Helical" evidence="10">
    <location>
        <begin position="33"/>
        <end position="55"/>
    </location>
</feature>
<feature type="transmembrane region" description="Helical" evidence="10">
    <location>
        <begin position="1855"/>
        <end position="1874"/>
    </location>
</feature>
<name>A0A836JAE7_9HYME</name>
<feature type="transmembrane region" description="Helical" evidence="10">
    <location>
        <begin position="166"/>
        <end position="188"/>
    </location>
</feature>
<sequence length="3133" mass="366279">MQVLNFTFRILMICGCWIPDSCTTPCKRLVYHFYTILILLLIHTFMLSQLMDLILTVNNPDDFTDNFYMLLAMVVSCCKMFTLLMNRSNIATLIDILVRKPCKPIQSDEIKIQQKFDKHVQTNTLFYAIWVETTCLCIAVTSLLTEFRKGRLTFRAWLPFDYSSSLLFHIVYVHQLISLTTGSILHVACDGLICGLLVHVCCQIEIIECRLQKVVHDQNIICKSKVTVFDLNFRFARLINEKFRLTIVIQFVVSTLVVCVILYQFTKSTASRAQYMQLMMYMGCMLSQIFFYCWYGNEVMLKSRQLINSIFEIEWFELNKQTKQSLLMIMRRSSRPIELTSAYVISMNLDSFILKMFILAFTFKILTICGCGRLDSWPTPYKRLVYHVYTIFVMLLIHTFMLSQLMDLIIIVDNSNDFTDNFYVLLAMIVSCCKMLALLMNRSNIEMLIKTLMRKPFRPVEPDEMKIQQKFEKLIQSNTLYYTILVETTCLSVAVTSLLTEFKKGNLTFRAWLPFDYSSSQLFPFVYAHQLISFTMGSVHHVACDSLICGFLVHICCQIEILEYRLRKSARDSNILHECVLQHNNIFKFARIVNEKFRITIFIQFVVSTLVMCFNLYQFTKSTALRTKYMQLIMYTCSMLSQIFFYCWYGNELKLRVLYVNFCYHLIFTMYINFYTEKQNTKMRVLDSTFKFLTICGCWRPDSWSSLHKRVTYYMYTSMIIIILNTFVLSQLMDVILTVNDFSENFFILIAMFISCCKLFILLMNRKNIIMLINILMKKPCRPSRLTEIEILYKFDKSIHSLKMRILKFTFKLLTVFGCWRPDSWLSLHKRIAYYVYTSIIILLLHTFILSQLMDLILTVDNTDNFSDNFFVLLAMFISGCKLLILLTNRKNIIMLIDTLMERPYRPSKSTEMEILYKFDKDIEINTRRFVYLGVVTMSCIILSSLSMNLKNRKLTYRAWLPFDYSSTILFYLIYIHQLISLATAAFINVGCDTLICELLVHICCQIEILTCRLKKIISYSNVLRSCVYQHYHIRFINTLYYAILVETTCACITVTSLFTMFRKGNLTYRAWLPYDYYSSNIIFCLTYAHQLISLTAGSLVNVACDSLICGLLMHICCQIEILECRLSKVSNDDGTLCDCVRHHDSILQYAFRLNNKFRMTIAMQFVVSTLVVCSNLYQMTKSTSLNASYLPLILYMSCMLTQIFIYCWYGNEVKLKSIQLLDNVFAMDWMTMNRNQKNNLLIIMSRAAVPIEFTSAYVLSMNLDSFVGLLKTSYSAYNILKQCKEKCLIKNVSVQLTINIFGMEWLTMKQNRKQSLLIIMNRSLIPIEFSSAYILTMNLNSFVSIFQEMQVMQFPLKILTVAGCRPPVSWSSLWKRTVYNVYTIFVWLLLLTFMLPQLMDIILNVNNADDFTDTFYIMLAMVIACCKMLSLLLNRKNIEILTDALVEKPFRPLEPDEIEIRQKYNNIIRINSIIYTIFVEITCGCMNLTSLLTDFRQGNLAYREWIPFEWSNTVYYLTYFRQLMSLTAASIVNIACDIMICGLLLHIYCQIEILECRVRKSLRNKGDLVECVRQHDHIYNNNNHFKGNNIILFSRFAYTMNEKFRIIIAVQFIASMLVVCSNLYRLAKTSLSPKYIPLMLYTICMCSQILIYCWYGNEVKLKSIQFSDEIFGMDWITAHQKVRENLIMIMNRSLIPIEFSIYNIYRLYVMAMLYTFTILQIMDIVLCIDNADDFTNNINMMLTTLASCYKIFIFSINYENFVTLINYLTEEPFKPLDSDEMKIQRQYDKIIRNNTLRYIILVTITCAFVILSSLFTDFRHKKLKYREWIPFNYSSYMVFCFAYAQQMVTACHSGIVNVAIDSLMCGFLIYICCQIEILEYRLKKFLNNQLILGYCICHHNRIFEFAQIVNIKFTKIIGFQFMASMMIFCSNLYQLTKSTLNADHFSLILYTGCMLMQIFIYCWFGNKVKLKSLQLVDSIFQMEWSIMDNSVKKSLLIIMKRAMIPIEISTVYILTMNLESFSTFLIVVFVGCFRPLSWTSLFMRVIYNLYRLFIVTILYIFAFLQFMDIMINVDNPDDFTNILYMALNVSVSGFKLLIMWLNYNNVTTLITVLNKEPFKPLDLSELKIRQKFDKIIRSNTLRYSVLIASSWTFMSLMSLLTDFKHRKLTYREWVPYDYSSYMMFCVTYAHQILSTFYCASVNVACDTLICGFLMHVYCQIEILEYRLKKILNDQSILDYCVRHHNSIFQFACSVNAKFSQIIGLQFIISTLIICSNLYQLSQSSLNADSIGLIGFTCCMLTEIFLYCWFGHKIKSKSVQVADSIFQIKWPLLNNNVKTNLLIIMKRATVPIEFTTAHIISLNLDSFKSEMPVLKFTLTVLAVAGCWRPTSWTSLFRHMIYNAYTASMIITLYIFAMTQIMELILRADNADTIGDALFNALISLLACYKAIVIRINHDSITMLIDNLVEKPFKSVDLSENMIREKFDKRITNNTLYYLILVLITAIYMILLSIFTNFKNGTLMYRAWLPFDSSISALFYLAYAHQIFSIIFIGLIHPTCDNLICGLLLHICCQIEILEYRLSNIANDQENLRSCVRHHIYIFEYAYILNDKFGKIIPSEFLMITVVMCYNLIHMAFRASNTVSYIQDVMIIATTLAPIFYYCWFGNEIKLKSLQLSDSIYNMEWTMFSNNIKKGLLMIMNRATVPIEFTSADIMPVNLDSFVKVFVNIILNINNFDEISDNIYMTLTVFIATYKITTMWVIKEHVITIINVLKEKPFKPSESCEVIIRQKYDKTIKKYAVWYYGLVQVTVICIILNAIFMDFMEGNLTYKAWVPFDYTLPIIFLLIFIHQMIGMSICAAVNVACDSLITGLLQEICCQFEILEYRLTKILHEKHILHDCVRHHNRIYEYARIVNHRIAKIIALQFAVSMLVVCANLYKLAAISLLMINGSLVTLILYTACMLSQIFLYCWFGNELKLRTKILFLFLFNVRYAHMVNRRFAKIIALQFAVSMLVVCANLYKLASISIVMINGSLVTLIMYTACMLSQIFLYCWFGNELKLKSLQLINNIYNIEWLALSNSNKKDLLLIMKRAMSPIEFTSGYIITMNLESFVAVSIKYLKWILLLNFTIIFNNF</sequence>
<keyword evidence="4 10" id="KW-0812">Transmembrane</keyword>
<feature type="transmembrane region" description="Helical" evidence="10">
    <location>
        <begin position="1378"/>
        <end position="1396"/>
    </location>
</feature>
<feature type="transmembrane region" description="Helical" evidence="10">
    <location>
        <begin position="2021"/>
        <end position="2038"/>
    </location>
</feature>
<dbReference type="EMBL" id="JAANIA010002538">
    <property type="protein sequence ID" value="KAG5313083.1"/>
    <property type="molecule type" value="Genomic_DNA"/>
</dbReference>
<feature type="transmembrane region" description="Helical" evidence="10">
    <location>
        <begin position="597"/>
        <end position="617"/>
    </location>
</feature>
<feature type="transmembrane region" description="Helical" evidence="10">
    <location>
        <begin position="2798"/>
        <end position="2819"/>
    </location>
</feature>
<organism evidence="12 13">
    <name type="scientific">Pseudoatta argentina</name>
    <dbReference type="NCBI Taxonomy" id="621737"/>
    <lineage>
        <taxon>Eukaryota</taxon>
        <taxon>Metazoa</taxon>
        <taxon>Ecdysozoa</taxon>
        <taxon>Arthropoda</taxon>
        <taxon>Hexapoda</taxon>
        <taxon>Insecta</taxon>
        <taxon>Pterygota</taxon>
        <taxon>Neoptera</taxon>
        <taxon>Endopterygota</taxon>
        <taxon>Hymenoptera</taxon>
        <taxon>Apocrita</taxon>
        <taxon>Aculeata</taxon>
        <taxon>Formicoidea</taxon>
        <taxon>Formicidae</taxon>
        <taxon>Myrmicinae</taxon>
        <taxon>Pseudoatta</taxon>
    </lineage>
</organism>
<evidence type="ECO:0000256" key="9">
    <source>
        <dbReference type="ARBA" id="ARBA00023224"/>
    </source>
</evidence>
<evidence type="ECO:0000256" key="4">
    <source>
        <dbReference type="ARBA" id="ARBA00022692"/>
    </source>
</evidence>
<feature type="transmembrane region" description="Helical" evidence="10">
    <location>
        <begin position="2291"/>
        <end position="2310"/>
    </location>
</feature>
<keyword evidence="8" id="KW-0675">Receptor</keyword>
<feature type="transmembrane region" description="Helical" evidence="10">
    <location>
        <begin position="2999"/>
        <end position="3019"/>
    </location>
</feature>
<keyword evidence="3" id="KW-0716">Sensory transduction</keyword>
<feature type="transmembrane region" description="Helical" evidence="10">
    <location>
        <begin position="870"/>
        <end position="887"/>
    </location>
</feature>
<feature type="transmembrane region" description="Helical" evidence="10">
    <location>
        <begin position="67"/>
        <end position="85"/>
    </location>
</feature>
<feature type="non-terminal residue" evidence="12">
    <location>
        <position position="3133"/>
    </location>
</feature>
<feature type="transmembrane region" description="Helical" evidence="10">
    <location>
        <begin position="479"/>
        <end position="499"/>
    </location>
</feature>
<evidence type="ECO:0000256" key="7">
    <source>
        <dbReference type="ARBA" id="ARBA00023136"/>
    </source>
</evidence>
<feature type="transmembrane region" description="Helical" evidence="10">
    <location>
        <begin position="657"/>
        <end position="676"/>
    </location>
</feature>
<feature type="transmembrane region" description="Helical" evidence="10">
    <location>
        <begin position="2644"/>
        <end position="2664"/>
    </location>
</feature>
<feature type="transmembrane region" description="Helical" evidence="10">
    <location>
        <begin position="2436"/>
        <end position="2455"/>
    </location>
</feature>
<dbReference type="GO" id="GO:0005549">
    <property type="term" value="F:odorant binding"/>
    <property type="evidence" value="ECO:0007669"/>
    <property type="project" value="InterPro"/>
</dbReference>
<feature type="transmembrane region" description="Helical" evidence="10">
    <location>
        <begin position="832"/>
        <end position="850"/>
    </location>
</feature>
<evidence type="ECO:0000256" key="3">
    <source>
        <dbReference type="ARBA" id="ARBA00022606"/>
    </source>
</evidence>
<evidence type="ECO:0000256" key="2">
    <source>
        <dbReference type="ARBA" id="ARBA00022475"/>
    </source>
</evidence>
<comment type="caution">
    <text evidence="12">The sequence shown here is derived from an EMBL/GenBank/DDBJ whole genome shotgun (WGS) entry which is preliminary data.</text>
</comment>
<feature type="chain" id="PRO_5032382540" evidence="11">
    <location>
        <begin position="24"/>
        <end position="3133"/>
    </location>
</feature>
<dbReference type="Pfam" id="PF02949">
    <property type="entry name" value="7tm_6"/>
    <property type="match status" value="10"/>
</dbReference>
<feature type="transmembrane region" description="Helical" evidence="10">
    <location>
        <begin position="745"/>
        <end position="764"/>
    </location>
</feature>
<evidence type="ECO:0000256" key="6">
    <source>
        <dbReference type="ARBA" id="ARBA00022989"/>
    </source>
</evidence>
<feature type="transmembrane region" description="Helical" evidence="10">
    <location>
        <begin position="1605"/>
        <end position="1625"/>
    </location>
</feature>
<evidence type="ECO:0000256" key="1">
    <source>
        <dbReference type="ARBA" id="ARBA00004651"/>
    </source>
</evidence>
<keyword evidence="6 10" id="KW-1133">Transmembrane helix</keyword>
<feature type="transmembrane region" description="Helical" evidence="10">
    <location>
        <begin position="2839"/>
        <end position="2864"/>
    </location>
</feature>
<feature type="transmembrane region" description="Helical" evidence="10">
    <location>
        <begin position="1158"/>
        <end position="1178"/>
    </location>
</feature>
<evidence type="ECO:0000313" key="13">
    <source>
        <dbReference type="Proteomes" id="UP000668214"/>
    </source>
</evidence>
<feature type="non-terminal residue" evidence="12">
    <location>
        <position position="1"/>
    </location>
</feature>
<proteinExistence type="predicted"/>
<feature type="transmembrane region" description="Helical" evidence="10">
    <location>
        <begin position="1190"/>
        <end position="1210"/>
    </location>
</feature>
<keyword evidence="9" id="KW-0807">Transducer</keyword>
<feature type="transmembrane region" description="Helical" evidence="10">
    <location>
        <begin position="247"/>
        <end position="266"/>
    </location>
</feature>
<feature type="transmembrane region" description="Helical" evidence="10">
    <location>
        <begin position="1946"/>
        <end position="1965"/>
    </location>
</feature>
<evidence type="ECO:0000256" key="5">
    <source>
        <dbReference type="ARBA" id="ARBA00022725"/>
    </source>
</evidence>
<evidence type="ECO:0000256" key="8">
    <source>
        <dbReference type="ARBA" id="ARBA00023170"/>
    </source>
</evidence>
<feature type="transmembrane region" description="Helical" evidence="10">
    <location>
        <begin position="1637"/>
        <end position="1656"/>
    </location>
</feature>
<feature type="transmembrane region" description="Helical" evidence="10">
    <location>
        <begin position="1081"/>
        <end position="1105"/>
    </location>
</feature>
<dbReference type="GO" id="GO:0004984">
    <property type="term" value="F:olfactory receptor activity"/>
    <property type="evidence" value="ECO:0007669"/>
    <property type="project" value="InterPro"/>
</dbReference>
<feature type="transmembrane region" description="Helical" evidence="10">
    <location>
        <begin position="1829"/>
        <end position="1849"/>
    </location>
</feature>
<feature type="transmembrane region" description="Helical" evidence="10">
    <location>
        <begin position="1416"/>
        <end position="1434"/>
    </location>
</feature>
<feature type="transmembrane region" description="Helical" evidence="10">
    <location>
        <begin position="713"/>
        <end position="733"/>
    </location>
</feature>
<feature type="transmembrane region" description="Helical" evidence="10">
    <location>
        <begin position="125"/>
        <end position="145"/>
    </location>
</feature>
<feature type="transmembrane region" description="Helical" evidence="10">
    <location>
        <begin position="2182"/>
        <end position="2206"/>
    </location>
</feature>
<keyword evidence="2" id="KW-1003">Cell membrane</keyword>
<feature type="transmembrane region" description="Helical" evidence="10">
    <location>
        <begin position="1741"/>
        <end position="1759"/>
    </location>
</feature>
<dbReference type="PANTHER" id="PTHR21137:SF35">
    <property type="entry name" value="ODORANT RECEPTOR 19A-RELATED"/>
    <property type="match status" value="1"/>
</dbReference>
<feature type="transmembrane region" description="Helical" evidence="10">
    <location>
        <begin position="2921"/>
        <end position="2945"/>
    </location>
</feature>
<feature type="transmembrane region" description="Helical" evidence="10">
    <location>
        <begin position="629"/>
        <end position="651"/>
    </location>
</feature>
<gene>
    <name evidence="12" type="primary">Or1_2</name>
    <name evidence="12" type="ORF">G6Z78_0000853</name>
</gene>